<dbReference type="PANTHER" id="PTHR45655:SF13">
    <property type="entry name" value="SOLUBLE GUANYLATE CYCLASE GCY-32-RELATED"/>
    <property type="match status" value="1"/>
</dbReference>
<dbReference type="InterPro" id="IPR011644">
    <property type="entry name" value="Heme_NO-bd"/>
</dbReference>
<dbReference type="Gene3D" id="3.90.1520.10">
    <property type="entry name" value="H-NOX domain"/>
    <property type="match status" value="1"/>
</dbReference>
<name>A0ABV7DUD2_9RHOB</name>
<proteinExistence type="predicted"/>
<dbReference type="Proteomes" id="UP001595445">
    <property type="component" value="Unassembled WGS sequence"/>
</dbReference>
<dbReference type="RefSeq" id="WP_197645566.1">
    <property type="nucleotide sequence ID" value="NZ_JAEACP010000014.1"/>
</dbReference>
<evidence type="ECO:0000259" key="1">
    <source>
        <dbReference type="Pfam" id="PF07700"/>
    </source>
</evidence>
<dbReference type="InterPro" id="IPR038158">
    <property type="entry name" value="H-NOX_domain_sf"/>
</dbReference>
<protein>
    <submittedName>
        <fullName evidence="2">Heme NO-binding domain-containing protein</fullName>
    </submittedName>
</protein>
<feature type="domain" description="Heme NO-binding" evidence="1">
    <location>
        <begin position="6"/>
        <end position="162"/>
    </location>
</feature>
<accession>A0ABV7DUD2</accession>
<gene>
    <name evidence="2" type="ORF">ACFOD6_08625</name>
</gene>
<dbReference type="SUPFAM" id="SSF111126">
    <property type="entry name" value="Ligand-binding domain in the NO signalling and Golgi transport"/>
    <property type="match status" value="1"/>
</dbReference>
<evidence type="ECO:0000313" key="3">
    <source>
        <dbReference type="Proteomes" id="UP001595445"/>
    </source>
</evidence>
<reference evidence="3" key="1">
    <citation type="journal article" date="2019" name="Int. J. Syst. Evol. Microbiol.">
        <title>The Global Catalogue of Microorganisms (GCM) 10K type strain sequencing project: providing services to taxonomists for standard genome sequencing and annotation.</title>
        <authorList>
            <consortium name="The Broad Institute Genomics Platform"/>
            <consortium name="The Broad Institute Genome Sequencing Center for Infectious Disease"/>
            <person name="Wu L."/>
            <person name="Ma J."/>
        </authorList>
    </citation>
    <scope>NUCLEOTIDE SEQUENCE [LARGE SCALE GENOMIC DNA]</scope>
    <source>
        <strain evidence="3">KCTC 62102</strain>
    </source>
</reference>
<dbReference type="InterPro" id="IPR024096">
    <property type="entry name" value="NO_sig/Golgi_transp_ligand-bd"/>
</dbReference>
<dbReference type="Pfam" id="PF07700">
    <property type="entry name" value="HNOB"/>
    <property type="match status" value="1"/>
</dbReference>
<dbReference type="PANTHER" id="PTHR45655">
    <property type="entry name" value="GUANYLATE CYCLASE SOLUBLE SUBUNIT BETA-2"/>
    <property type="match status" value="1"/>
</dbReference>
<dbReference type="EMBL" id="JBHRSM010000015">
    <property type="protein sequence ID" value="MFC3086112.1"/>
    <property type="molecule type" value="Genomic_DNA"/>
</dbReference>
<sequence length="196" mass="21522">MDALMLRFLQGYVRGTFGVPVWQTICRRADLPVETFEPMLRYAPGLADQVAAEAAAVLGRPVETIWEDLGTYLVTSPGHEGVRRLLRFGGIGYADFLHSLEELPGRARLALPDLDLPDLDLPEIRLTEIAPDRFVLDCRAGLRGTIRVLVGMLTAMADDFGTLCLIEAEGEGRIAIRILDRAHAAARPFDLALPEG</sequence>
<evidence type="ECO:0000313" key="2">
    <source>
        <dbReference type="EMBL" id="MFC3086112.1"/>
    </source>
</evidence>
<organism evidence="2 3">
    <name type="scientific">Tabrizicola soli</name>
    <dbReference type="NCBI Taxonomy" id="2185115"/>
    <lineage>
        <taxon>Bacteria</taxon>
        <taxon>Pseudomonadati</taxon>
        <taxon>Pseudomonadota</taxon>
        <taxon>Alphaproteobacteria</taxon>
        <taxon>Rhodobacterales</taxon>
        <taxon>Paracoccaceae</taxon>
        <taxon>Tabrizicola</taxon>
    </lineage>
</organism>
<keyword evidence="3" id="KW-1185">Reference proteome</keyword>
<comment type="caution">
    <text evidence="2">The sequence shown here is derived from an EMBL/GenBank/DDBJ whole genome shotgun (WGS) entry which is preliminary data.</text>
</comment>